<evidence type="ECO:0000259" key="2">
    <source>
        <dbReference type="SMART" id="SM01017"/>
    </source>
</evidence>
<reference evidence="4" key="2">
    <citation type="submission" date="2025-08" db="UniProtKB">
        <authorList>
            <consortium name="RefSeq"/>
        </authorList>
    </citation>
    <scope>IDENTIFICATION</scope>
    <source>
        <strain evidence="4">S238N-H82</strain>
        <tissue evidence="4">Testes</tissue>
    </source>
</reference>
<organism evidence="3 4">
    <name type="scientific">Branchiostoma floridae</name>
    <name type="common">Florida lancelet</name>
    <name type="synonym">Amphioxus</name>
    <dbReference type="NCBI Taxonomy" id="7739"/>
    <lineage>
        <taxon>Eukaryota</taxon>
        <taxon>Metazoa</taxon>
        <taxon>Chordata</taxon>
        <taxon>Cephalochordata</taxon>
        <taxon>Leptocardii</taxon>
        <taxon>Amphioxiformes</taxon>
        <taxon>Branchiostomatidae</taxon>
        <taxon>Branchiostoma</taxon>
    </lineage>
</organism>
<dbReference type="InterPro" id="IPR014756">
    <property type="entry name" value="Ig_E-set"/>
</dbReference>
<feature type="domain" description="Arrestin C-terminal-like" evidence="2">
    <location>
        <begin position="186"/>
        <end position="325"/>
    </location>
</feature>
<dbReference type="PANTHER" id="PTHR11188">
    <property type="entry name" value="ARRESTIN DOMAIN CONTAINING PROTEIN"/>
    <property type="match status" value="1"/>
</dbReference>
<proteinExistence type="inferred from homology"/>
<dbReference type="InterPro" id="IPR011021">
    <property type="entry name" value="Arrestin-like_N"/>
</dbReference>
<dbReference type="Pfam" id="PF00339">
    <property type="entry name" value="Arrestin_N"/>
    <property type="match status" value="1"/>
</dbReference>
<dbReference type="KEGG" id="bfo:118423983"/>
<dbReference type="OrthoDB" id="2333384at2759"/>
<dbReference type="OMA" id="GTIPAHR"/>
<dbReference type="GeneID" id="118423983"/>
<dbReference type="AlphaFoldDB" id="A0A9J7N0I7"/>
<dbReference type="SUPFAM" id="SSF81296">
    <property type="entry name" value="E set domains"/>
    <property type="match status" value="2"/>
</dbReference>
<dbReference type="GO" id="GO:0015031">
    <property type="term" value="P:protein transport"/>
    <property type="evidence" value="ECO:0000318"/>
    <property type="project" value="GO_Central"/>
</dbReference>
<reference evidence="3" key="1">
    <citation type="journal article" date="2020" name="Nat. Ecol. Evol.">
        <title>Deeply conserved synteny resolves early events in vertebrate evolution.</title>
        <authorList>
            <person name="Simakov O."/>
            <person name="Marletaz F."/>
            <person name="Yue J.X."/>
            <person name="O'Connell B."/>
            <person name="Jenkins J."/>
            <person name="Brandt A."/>
            <person name="Calef R."/>
            <person name="Tung C.H."/>
            <person name="Huang T.K."/>
            <person name="Schmutz J."/>
            <person name="Satoh N."/>
            <person name="Yu J.K."/>
            <person name="Putnam N.H."/>
            <person name="Green R.E."/>
            <person name="Rokhsar D.S."/>
        </authorList>
    </citation>
    <scope>NUCLEOTIDE SEQUENCE [LARGE SCALE GENOMIC DNA]</scope>
    <source>
        <strain evidence="3">S238N-H82</strain>
    </source>
</reference>
<dbReference type="SMART" id="SM01017">
    <property type="entry name" value="Arrestin_C"/>
    <property type="match status" value="1"/>
</dbReference>
<comment type="similarity">
    <text evidence="1">Belongs to the arrestin family.</text>
</comment>
<name>A0A9J7N0I7_BRAFL</name>
<dbReference type="PANTHER" id="PTHR11188:SF176">
    <property type="entry name" value="ARRESTIN DOMAIN-CONTAINING PROTEIN 1"/>
    <property type="match status" value="1"/>
</dbReference>
<evidence type="ECO:0000313" key="4">
    <source>
        <dbReference type="RefSeq" id="XP_035688247.1"/>
    </source>
</evidence>
<dbReference type="InterPro" id="IPR050357">
    <property type="entry name" value="Arrestin_domain-protein"/>
</dbReference>
<dbReference type="Proteomes" id="UP000001554">
    <property type="component" value="Chromosome 1"/>
</dbReference>
<dbReference type="InterPro" id="IPR014752">
    <property type="entry name" value="Arrestin-like_C"/>
</dbReference>
<dbReference type="Pfam" id="PF02752">
    <property type="entry name" value="Arrestin_C"/>
    <property type="match status" value="1"/>
</dbReference>
<dbReference type="Gene3D" id="2.60.40.640">
    <property type="match status" value="2"/>
</dbReference>
<protein>
    <submittedName>
        <fullName evidence="4">Arrestin domain-containing protein 2-like</fullName>
    </submittedName>
</protein>
<accession>A0A9J7N0I7</accession>
<dbReference type="InterPro" id="IPR011022">
    <property type="entry name" value="Arrestin_C-like"/>
</dbReference>
<dbReference type="GO" id="GO:0005737">
    <property type="term" value="C:cytoplasm"/>
    <property type="evidence" value="ECO:0000318"/>
    <property type="project" value="GO_Central"/>
</dbReference>
<keyword evidence="3" id="KW-1185">Reference proteome</keyword>
<dbReference type="RefSeq" id="XP_035688247.1">
    <property type="nucleotide sequence ID" value="XM_035832354.1"/>
</dbReference>
<gene>
    <name evidence="4" type="primary">LOC118423983</name>
</gene>
<evidence type="ECO:0000313" key="3">
    <source>
        <dbReference type="Proteomes" id="UP000001554"/>
    </source>
</evidence>
<sequence>MYVQSMMEKLRQFAIEFDERKDVFEPGEFVKGHVVVDLAKKMKIKGLWLQFHGRSKVSFDIHDDDYTASETYLSHEVTLFGNEQGQTGDGPVTSHVLPAGRHAFPFQVQLPADGLPCSFEWQRYGYVRYTINATIGKPYQSTKKVFKVLDKGEEDSWEGFSRTHPPNMVRWNRDEDPDVSECCSTTTGPVELQAQPDRTVYCPGEVIAIRGTVENNSSIDDVRHVEARLVQVGTFHGKYVSWSSVDVKNIVERVRLPNSACKRGSFAFQSPSDGAVLRVPPLSSFSSLRFCRIIDVGYRLDVVAKMSSGGSPKVKIPIKICSCRHHPHGTAQPSFATPCAAPQDSAQTPCADPPAYADPLSPCATPHGIAQPPCTDPPAYAAPLPNVSGPVVVTQPTSRVAAAPDLDSSPS</sequence>
<evidence type="ECO:0000256" key="1">
    <source>
        <dbReference type="ARBA" id="ARBA00005298"/>
    </source>
</evidence>